<keyword evidence="3" id="KW-0597">Phosphoprotein</keyword>
<keyword evidence="6" id="KW-0418">Kinase</keyword>
<dbReference type="Gene3D" id="1.20.5.1930">
    <property type="match status" value="1"/>
</dbReference>
<dbReference type="InterPro" id="IPR036890">
    <property type="entry name" value="HATPase_C_sf"/>
</dbReference>
<feature type="transmembrane region" description="Helical" evidence="9">
    <location>
        <begin position="86"/>
        <end position="103"/>
    </location>
</feature>
<evidence type="ECO:0000256" key="3">
    <source>
        <dbReference type="ARBA" id="ARBA00022553"/>
    </source>
</evidence>
<keyword evidence="9" id="KW-1133">Transmembrane helix</keyword>
<accession>A0ABY4IRW1</accession>
<feature type="transmembrane region" description="Helical" evidence="9">
    <location>
        <begin position="20"/>
        <end position="48"/>
    </location>
</feature>
<evidence type="ECO:0000259" key="11">
    <source>
        <dbReference type="Pfam" id="PF07730"/>
    </source>
</evidence>
<evidence type="ECO:0000256" key="5">
    <source>
        <dbReference type="ARBA" id="ARBA00022741"/>
    </source>
</evidence>
<dbReference type="InterPro" id="IPR003594">
    <property type="entry name" value="HATPase_dom"/>
</dbReference>
<keyword evidence="8" id="KW-0902">Two-component regulatory system</keyword>
<dbReference type="PANTHER" id="PTHR24421">
    <property type="entry name" value="NITRATE/NITRITE SENSOR PROTEIN NARX-RELATED"/>
    <property type="match status" value="1"/>
</dbReference>
<evidence type="ECO:0000256" key="9">
    <source>
        <dbReference type="SAM" id="Phobius"/>
    </source>
</evidence>
<keyword evidence="7" id="KW-0067">ATP-binding</keyword>
<comment type="catalytic activity">
    <reaction evidence="1">
        <text>ATP + protein L-histidine = ADP + protein N-phospho-L-histidine.</text>
        <dbReference type="EC" id="2.7.13.3"/>
    </reaction>
</comment>
<dbReference type="PROSITE" id="PS51257">
    <property type="entry name" value="PROKAR_LIPOPROTEIN"/>
    <property type="match status" value="1"/>
</dbReference>
<feature type="transmembrane region" description="Helical" evidence="9">
    <location>
        <begin position="110"/>
        <end position="132"/>
    </location>
</feature>
<dbReference type="SUPFAM" id="SSF55874">
    <property type="entry name" value="ATPase domain of HSP90 chaperone/DNA topoisomerase II/histidine kinase"/>
    <property type="match status" value="1"/>
</dbReference>
<evidence type="ECO:0000313" key="12">
    <source>
        <dbReference type="EMBL" id="UPL14787.1"/>
    </source>
</evidence>
<evidence type="ECO:0000256" key="4">
    <source>
        <dbReference type="ARBA" id="ARBA00022679"/>
    </source>
</evidence>
<dbReference type="InterPro" id="IPR050482">
    <property type="entry name" value="Sensor_HK_TwoCompSys"/>
</dbReference>
<keyword evidence="13" id="KW-1185">Reference proteome</keyword>
<keyword evidence="5" id="KW-0547">Nucleotide-binding</keyword>
<evidence type="ECO:0000256" key="7">
    <source>
        <dbReference type="ARBA" id="ARBA00022840"/>
    </source>
</evidence>
<keyword evidence="4" id="KW-0808">Transferase</keyword>
<protein>
    <recommendedName>
        <fullName evidence="2">histidine kinase</fullName>
        <ecNumber evidence="2">2.7.13.3</ecNumber>
    </recommendedName>
</protein>
<evidence type="ECO:0000256" key="2">
    <source>
        <dbReference type="ARBA" id="ARBA00012438"/>
    </source>
</evidence>
<keyword evidence="9" id="KW-0812">Transmembrane</keyword>
<evidence type="ECO:0000313" key="13">
    <source>
        <dbReference type="Proteomes" id="UP000831963"/>
    </source>
</evidence>
<dbReference type="RefSeq" id="WP_247955623.1">
    <property type="nucleotide sequence ID" value="NZ_CP078077.1"/>
</dbReference>
<evidence type="ECO:0000256" key="1">
    <source>
        <dbReference type="ARBA" id="ARBA00000085"/>
    </source>
</evidence>
<proteinExistence type="predicted"/>
<dbReference type="EC" id="2.7.13.3" evidence="2"/>
<evidence type="ECO:0000259" key="10">
    <source>
        <dbReference type="Pfam" id="PF02518"/>
    </source>
</evidence>
<evidence type="ECO:0000256" key="6">
    <source>
        <dbReference type="ARBA" id="ARBA00022777"/>
    </source>
</evidence>
<feature type="domain" description="Signal transduction histidine kinase subgroup 3 dimerisation and phosphoacceptor" evidence="11">
    <location>
        <begin position="178"/>
        <end position="243"/>
    </location>
</feature>
<dbReference type="EMBL" id="CP078077">
    <property type="protein sequence ID" value="UPL14787.1"/>
    <property type="molecule type" value="Genomic_DNA"/>
</dbReference>
<dbReference type="Gene3D" id="3.30.565.10">
    <property type="entry name" value="Histidine kinase-like ATPase, C-terminal domain"/>
    <property type="match status" value="1"/>
</dbReference>
<reference evidence="12 13" key="1">
    <citation type="submission" date="2021-06" db="EMBL/GenBank/DDBJ databases">
        <title>Genome-based taxonomic framework of Microbacterium strains isolated from marine environment, the description of four new species and reclassification of four preexisting species.</title>
        <authorList>
            <person name="Lee S.D."/>
            <person name="Kim S.-M."/>
            <person name="Byeon Y.-S."/>
            <person name="Yang H.L."/>
            <person name="Kim I.S."/>
        </authorList>
    </citation>
    <scope>NUCLEOTIDE SEQUENCE [LARGE SCALE GENOMIC DNA]</scope>
    <source>
        <strain evidence="12 13">SSW1-36</strain>
    </source>
</reference>
<gene>
    <name evidence="12" type="ORF">KV396_09975</name>
</gene>
<evidence type="ECO:0000256" key="8">
    <source>
        <dbReference type="ARBA" id="ARBA00023012"/>
    </source>
</evidence>
<dbReference type="Pfam" id="PF07730">
    <property type="entry name" value="HisKA_3"/>
    <property type="match status" value="1"/>
</dbReference>
<dbReference type="CDD" id="cd16917">
    <property type="entry name" value="HATPase_UhpB-NarQ-NarX-like"/>
    <property type="match status" value="1"/>
</dbReference>
<dbReference type="InterPro" id="IPR011712">
    <property type="entry name" value="Sig_transdc_His_kin_sub3_dim/P"/>
</dbReference>
<feature type="domain" description="Histidine kinase/HSP90-like ATPase" evidence="10">
    <location>
        <begin position="290"/>
        <end position="366"/>
    </location>
</feature>
<dbReference type="PANTHER" id="PTHR24421:SF10">
    <property type="entry name" value="NITRATE_NITRITE SENSOR PROTEIN NARQ"/>
    <property type="match status" value="1"/>
</dbReference>
<keyword evidence="9" id="KW-0472">Membrane</keyword>
<organism evidence="12 13">
    <name type="scientific">Microbacterium galbinum</name>
    <dbReference type="NCBI Taxonomy" id="2851646"/>
    <lineage>
        <taxon>Bacteria</taxon>
        <taxon>Bacillati</taxon>
        <taxon>Actinomycetota</taxon>
        <taxon>Actinomycetes</taxon>
        <taxon>Micrococcales</taxon>
        <taxon>Microbacteriaceae</taxon>
        <taxon>Microbacterium</taxon>
    </lineage>
</organism>
<dbReference type="Pfam" id="PF02518">
    <property type="entry name" value="HATPase_c"/>
    <property type="match status" value="1"/>
</dbReference>
<dbReference type="Proteomes" id="UP000831963">
    <property type="component" value="Chromosome"/>
</dbReference>
<feature type="transmembrane region" description="Helical" evidence="9">
    <location>
        <begin position="60"/>
        <end position="80"/>
    </location>
</feature>
<sequence length="392" mass="40780">MTRREGLRAFDTAHPLVWDAALTILIALACTSASAGLSPAGAPFLFAACGAVAFRRRAPFAALVVATAALTIGGVASALIGEPSPWGYLAIWVLLYHVGLRRSGALAASAALIGILALVAFAGAASPGMLALGERGAAMLPVVAMSAATLLAGRQLRSTREAQQRRRADVAREAAAEERSRISREMHDLIGHDLSVIASLAAGGQNVLRSSPNEAERTFAAIGQVSRASVSQLRQVLRLLRSGDSDAPAPLSPQPDLSRLSALIDTVRSAGLQIDDERRGDLHRLPRAHQLAVYRIIQEALTNSLRHGGEGTAVRVRVVVSAQEVVVSIADRGAVPGAGQPAVSTDGHGLVGMRERVDALGGVFHAGATAAGWLVRAVIPNEGGEFDESTSR</sequence>
<name>A0ABY4IRW1_9MICO</name>